<dbReference type="PANTHER" id="PTHR31264">
    <property type="entry name" value="OS07G0554500 PROTEIN-RELATED"/>
    <property type="match status" value="1"/>
</dbReference>
<name>A0AAQ3X9Z4_PASNO</name>
<organism evidence="2 3">
    <name type="scientific">Paspalum notatum var. saurae</name>
    <dbReference type="NCBI Taxonomy" id="547442"/>
    <lineage>
        <taxon>Eukaryota</taxon>
        <taxon>Viridiplantae</taxon>
        <taxon>Streptophyta</taxon>
        <taxon>Embryophyta</taxon>
        <taxon>Tracheophyta</taxon>
        <taxon>Spermatophyta</taxon>
        <taxon>Magnoliopsida</taxon>
        <taxon>Liliopsida</taxon>
        <taxon>Poales</taxon>
        <taxon>Poaceae</taxon>
        <taxon>PACMAD clade</taxon>
        <taxon>Panicoideae</taxon>
        <taxon>Andropogonodae</taxon>
        <taxon>Paspaleae</taxon>
        <taxon>Paspalinae</taxon>
        <taxon>Paspalum</taxon>
    </lineage>
</organism>
<evidence type="ECO:0000259" key="1">
    <source>
        <dbReference type="PROSITE" id="PS50181"/>
    </source>
</evidence>
<dbReference type="InterPro" id="IPR036047">
    <property type="entry name" value="F-box-like_dom_sf"/>
</dbReference>
<dbReference type="PROSITE" id="PS50181">
    <property type="entry name" value="FBOX"/>
    <property type="match status" value="1"/>
</dbReference>
<evidence type="ECO:0000313" key="2">
    <source>
        <dbReference type="EMBL" id="WVZ91213.1"/>
    </source>
</evidence>
<feature type="domain" description="F-box" evidence="1">
    <location>
        <begin position="1"/>
        <end position="49"/>
    </location>
</feature>
<keyword evidence="3" id="KW-1185">Reference proteome</keyword>
<dbReference type="InterPro" id="IPR001810">
    <property type="entry name" value="F-box_dom"/>
</dbReference>
<accession>A0AAQ3X9Z4</accession>
<gene>
    <name evidence="2" type="ORF">U9M48_037416</name>
</gene>
<dbReference type="Pfam" id="PF12937">
    <property type="entry name" value="F-box-like"/>
    <property type="match status" value="1"/>
</dbReference>
<dbReference type="EMBL" id="CP144752">
    <property type="protein sequence ID" value="WVZ91213.1"/>
    <property type="molecule type" value="Genomic_DNA"/>
</dbReference>
<dbReference type="CDD" id="cd09917">
    <property type="entry name" value="F-box_SF"/>
    <property type="match status" value="1"/>
</dbReference>
<dbReference type="AlphaFoldDB" id="A0AAQ3X9Z4"/>
<evidence type="ECO:0000313" key="3">
    <source>
        <dbReference type="Proteomes" id="UP001341281"/>
    </source>
</evidence>
<dbReference type="SMART" id="SM00256">
    <property type="entry name" value="FBOX"/>
    <property type="match status" value="1"/>
</dbReference>
<protein>
    <recommendedName>
        <fullName evidence="1">F-box domain-containing protein</fullName>
    </recommendedName>
</protein>
<reference evidence="2 3" key="1">
    <citation type="submission" date="2024-02" db="EMBL/GenBank/DDBJ databases">
        <title>High-quality chromosome-scale genome assembly of Pensacola bahiagrass (Paspalum notatum Flugge var. saurae).</title>
        <authorList>
            <person name="Vega J.M."/>
            <person name="Podio M."/>
            <person name="Orjuela J."/>
            <person name="Siena L.A."/>
            <person name="Pessino S.C."/>
            <person name="Combes M.C."/>
            <person name="Mariac C."/>
            <person name="Albertini E."/>
            <person name="Pupilli F."/>
            <person name="Ortiz J.P.A."/>
            <person name="Leblanc O."/>
        </authorList>
    </citation>
    <scope>NUCLEOTIDE SEQUENCE [LARGE SCALE GENOMIC DNA]</scope>
    <source>
        <strain evidence="2">R1</strain>
        <tissue evidence="2">Leaf</tissue>
    </source>
</reference>
<dbReference type="SUPFAM" id="SSF81383">
    <property type="entry name" value="F-box domain"/>
    <property type="match status" value="1"/>
</dbReference>
<sequence>MALDLPVDLLEEILLRLDDAADLVLASAVCASFRRIFADGRFRRRFRSLHRPPVLGFLGHRKDDQGALDFYPAEPPCRSSPAARAVARVADFSFSFLPEPRKSWEVSDIRDGRVLLSRCSTSVFPFDKFAVYDPLQRQHVQVPSIPNDLAACPPPALYNFFLHFEPFLLPAAAYREKDDGGGDDDLSFQMMCNVLSIKMSDPTQYSFTIFFYSSVTGKWRAVATPSNVGYHDPAAWVYSRRHYARGCFFWVFFDEQGSMLMLDTHDMKLSIVGLPTGSEGQCRIIVEVPDQDRVGLLILGQDTLHLYSKKSCWRHSNGDDVAGNDWRHDTGISSFLGYENWSLCGAAEGYALLQGVPRDEDNKPMPIVRYFTVDINTLLVEQLCELEISILPHFKYENFLSLFAPTTV</sequence>
<dbReference type="PANTHER" id="PTHR31264:SF7">
    <property type="entry name" value="F-BOX DOMAIN CONTAINING PROTEIN, EXPRESSED"/>
    <property type="match status" value="1"/>
</dbReference>
<dbReference type="Proteomes" id="UP001341281">
    <property type="component" value="Chromosome 08"/>
</dbReference>
<proteinExistence type="predicted"/>